<dbReference type="InterPro" id="IPR007492">
    <property type="entry name" value="LytTR_DNA-bd_dom"/>
</dbReference>
<dbReference type="RefSeq" id="WP_063600247.1">
    <property type="nucleotide sequence ID" value="NZ_LITQ01000003.1"/>
</dbReference>
<organism evidence="6 8">
    <name type="scientific">Clostridium coskatii</name>
    <dbReference type="NCBI Taxonomy" id="1705578"/>
    <lineage>
        <taxon>Bacteria</taxon>
        <taxon>Bacillati</taxon>
        <taxon>Bacillota</taxon>
        <taxon>Clostridia</taxon>
        <taxon>Eubacteriales</taxon>
        <taxon>Clostridiaceae</taxon>
        <taxon>Clostridium</taxon>
    </lineage>
</organism>
<dbReference type="EMBL" id="LITQ01000003">
    <property type="protein sequence ID" value="OAA94472.1"/>
    <property type="molecule type" value="Genomic_DNA"/>
</dbReference>
<dbReference type="Pfam" id="PF00072">
    <property type="entry name" value="Response_reg"/>
    <property type="match status" value="1"/>
</dbReference>
<gene>
    <name evidence="6" type="primary">lytR_2</name>
    <name evidence="7" type="synonym">lytR_1</name>
    <name evidence="7" type="ORF">CLCOS_26880</name>
    <name evidence="6" type="ORF">WX73_03018</name>
</gene>
<comment type="function">
    <text evidence="2">May play the central regulatory role in sporulation. It may be an element of the effector pathway responsible for the activation of sporulation genes in response to nutritional stress. Spo0A may act in concert with spo0H (a sigma factor) to control the expression of some genes that are critical to the sporulation process.</text>
</comment>
<dbReference type="Gene3D" id="3.40.50.2300">
    <property type="match status" value="1"/>
</dbReference>
<dbReference type="Proteomes" id="UP000093694">
    <property type="component" value="Unassembled WGS sequence"/>
</dbReference>
<dbReference type="GO" id="GO:0003677">
    <property type="term" value="F:DNA binding"/>
    <property type="evidence" value="ECO:0007669"/>
    <property type="project" value="InterPro"/>
</dbReference>
<dbReference type="PATRIC" id="fig|1705578.3.peg.2676"/>
<reference evidence="7 9" key="2">
    <citation type="journal article" date="2016" name="Front. Microbiol.">
        <title>Industrial Acetogenic Biocatalysts: A Comparative Metabolic and Genomic Analysis.</title>
        <authorList>
            <person name="Bengelsdorf F."/>
            <person name="Poehlein A."/>
            <person name="Sonja S."/>
            <person name="Erz C."/>
            <person name="Hummel T."/>
            <person name="Hoffmeister S."/>
            <person name="Daniel R."/>
            <person name="Durre P."/>
        </authorList>
    </citation>
    <scope>NUCLEOTIDE SEQUENCE [LARGE SCALE GENOMIC DNA]</scope>
    <source>
        <strain evidence="7 9">PTA-10522</strain>
    </source>
</reference>
<evidence type="ECO:0000256" key="1">
    <source>
        <dbReference type="ARBA" id="ARBA00018672"/>
    </source>
</evidence>
<protein>
    <recommendedName>
        <fullName evidence="1">Stage 0 sporulation protein A homolog</fullName>
    </recommendedName>
</protein>
<comment type="caution">
    <text evidence="6">The sequence shown here is derived from an EMBL/GenBank/DDBJ whole genome shotgun (WGS) entry which is preliminary data.</text>
</comment>
<feature type="domain" description="HTH LytTR-type" evidence="5">
    <location>
        <begin position="133"/>
        <end position="232"/>
    </location>
</feature>
<accession>A0A162LDH5</accession>
<proteinExistence type="predicted"/>
<feature type="domain" description="Response regulatory" evidence="4">
    <location>
        <begin position="2"/>
        <end position="123"/>
    </location>
</feature>
<dbReference type="Proteomes" id="UP000077384">
    <property type="component" value="Unassembled WGS sequence"/>
</dbReference>
<dbReference type="Pfam" id="PF04397">
    <property type="entry name" value="LytTR"/>
    <property type="match status" value="1"/>
</dbReference>
<dbReference type="PANTHER" id="PTHR37299">
    <property type="entry name" value="TRANSCRIPTIONAL REGULATOR-RELATED"/>
    <property type="match status" value="1"/>
</dbReference>
<evidence type="ECO:0000313" key="6">
    <source>
        <dbReference type="EMBL" id="OAA94472.1"/>
    </source>
</evidence>
<feature type="modified residue" description="4-aspartylphosphate" evidence="3">
    <location>
        <position position="57"/>
    </location>
</feature>
<evidence type="ECO:0000256" key="2">
    <source>
        <dbReference type="ARBA" id="ARBA00024867"/>
    </source>
</evidence>
<dbReference type="InterPro" id="IPR001789">
    <property type="entry name" value="Sig_transdc_resp-reg_receiver"/>
</dbReference>
<dbReference type="PROSITE" id="PS50930">
    <property type="entry name" value="HTH_LYTTR"/>
    <property type="match status" value="1"/>
</dbReference>
<keyword evidence="9" id="KW-1185">Reference proteome</keyword>
<evidence type="ECO:0000313" key="8">
    <source>
        <dbReference type="Proteomes" id="UP000077384"/>
    </source>
</evidence>
<keyword evidence="3" id="KW-0597">Phosphoprotein</keyword>
<evidence type="ECO:0000313" key="9">
    <source>
        <dbReference type="Proteomes" id="UP000093694"/>
    </source>
</evidence>
<evidence type="ECO:0000313" key="7">
    <source>
        <dbReference type="EMBL" id="OBR93216.1"/>
    </source>
</evidence>
<dbReference type="SUPFAM" id="SSF52172">
    <property type="entry name" value="CheY-like"/>
    <property type="match status" value="1"/>
</dbReference>
<evidence type="ECO:0000259" key="4">
    <source>
        <dbReference type="PROSITE" id="PS50110"/>
    </source>
</evidence>
<evidence type="ECO:0000256" key="3">
    <source>
        <dbReference type="PROSITE-ProRule" id="PRU00169"/>
    </source>
</evidence>
<dbReference type="InterPro" id="IPR046947">
    <property type="entry name" value="LytR-like"/>
</dbReference>
<dbReference type="SMART" id="SM00850">
    <property type="entry name" value="LytTR"/>
    <property type="match status" value="1"/>
</dbReference>
<sequence length="246" mass="28780">MNIAICDSLESDMQILIDMIKKYCNNYSFEIEIFTYKNGDKLLSDFTLVNFQLIFLDIYIDDKIYSNGIEIAKQIRIHDKKCIIVFVTSSKNHALDAFEVDAMQYLIKPVSYDKIKRLLDKCQNEFSNSMRFIEVYSKGISMKILLKDIYYIEVYDKTCLIHTSTHIIKTCSSLKKLWDLLSGSSFLRCHISYIINMFYIASMLKIDFLLKNGDKVPIRKDKASIIKQIYSDYCFEQIKIGKVDVD</sequence>
<reference evidence="6 8" key="1">
    <citation type="journal article" date="2015" name="Biotechnol. Bioeng.">
        <title>Genome sequence and phenotypic characterization of Caulobacter segnis.</title>
        <authorList>
            <person name="Patel S."/>
            <person name="Fletcher B."/>
            <person name="Scott D.C."/>
            <person name="Ely B."/>
        </authorList>
    </citation>
    <scope>NUCLEOTIDE SEQUENCE [LARGE SCALE GENOMIC DNA]</scope>
    <source>
        <strain evidence="6 8">PS02</strain>
    </source>
</reference>
<evidence type="ECO:0000259" key="5">
    <source>
        <dbReference type="PROSITE" id="PS50930"/>
    </source>
</evidence>
<dbReference type="PANTHER" id="PTHR37299:SF1">
    <property type="entry name" value="STAGE 0 SPORULATION PROTEIN A HOMOLOG"/>
    <property type="match status" value="1"/>
</dbReference>
<dbReference type="EMBL" id="LROR01000054">
    <property type="protein sequence ID" value="OBR93216.1"/>
    <property type="molecule type" value="Genomic_DNA"/>
</dbReference>
<dbReference type="SMART" id="SM00448">
    <property type="entry name" value="REC"/>
    <property type="match status" value="1"/>
</dbReference>
<dbReference type="AlphaFoldDB" id="A0A162LDH5"/>
<name>A0A162LDH5_9CLOT</name>
<dbReference type="PROSITE" id="PS50110">
    <property type="entry name" value="RESPONSE_REGULATORY"/>
    <property type="match status" value="1"/>
</dbReference>
<dbReference type="InterPro" id="IPR011006">
    <property type="entry name" value="CheY-like_superfamily"/>
</dbReference>
<dbReference type="Gene3D" id="2.40.50.1020">
    <property type="entry name" value="LytTr DNA-binding domain"/>
    <property type="match status" value="1"/>
</dbReference>
<dbReference type="GO" id="GO:0000156">
    <property type="term" value="F:phosphorelay response regulator activity"/>
    <property type="evidence" value="ECO:0007669"/>
    <property type="project" value="InterPro"/>
</dbReference>